<dbReference type="InterPro" id="IPR001810">
    <property type="entry name" value="F-box_dom"/>
</dbReference>
<evidence type="ECO:0000259" key="1">
    <source>
        <dbReference type="PROSITE" id="PS50181"/>
    </source>
</evidence>
<accession>A0AAD7HL51</accession>
<evidence type="ECO:0000313" key="2">
    <source>
        <dbReference type="EMBL" id="KAJ7722429.1"/>
    </source>
</evidence>
<proteinExistence type="predicted"/>
<protein>
    <recommendedName>
        <fullName evidence="1">F-box domain-containing protein</fullName>
    </recommendedName>
</protein>
<dbReference type="SUPFAM" id="SSF81383">
    <property type="entry name" value="F-box domain"/>
    <property type="match status" value="1"/>
</dbReference>
<keyword evidence="3" id="KW-1185">Reference proteome</keyword>
<dbReference type="Pfam" id="PF12937">
    <property type="entry name" value="F-box-like"/>
    <property type="match status" value="1"/>
</dbReference>
<dbReference type="InterPro" id="IPR036047">
    <property type="entry name" value="F-box-like_dom_sf"/>
</dbReference>
<evidence type="ECO:0000313" key="3">
    <source>
        <dbReference type="Proteomes" id="UP001215280"/>
    </source>
</evidence>
<reference evidence="2" key="1">
    <citation type="submission" date="2023-03" db="EMBL/GenBank/DDBJ databases">
        <title>Massive genome expansion in bonnet fungi (Mycena s.s.) driven by repeated elements and novel gene families across ecological guilds.</title>
        <authorList>
            <consortium name="Lawrence Berkeley National Laboratory"/>
            <person name="Harder C.B."/>
            <person name="Miyauchi S."/>
            <person name="Viragh M."/>
            <person name="Kuo A."/>
            <person name="Thoen E."/>
            <person name="Andreopoulos B."/>
            <person name="Lu D."/>
            <person name="Skrede I."/>
            <person name="Drula E."/>
            <person name="Henrissat B."/>
            <person name="Morin E."/>
            <person name="Kohler A."/>
            <person name="Barry K."/>
            <person name="LaButti K."/>
            <person name="Morin E."/>
            <person name="Salamov A."/>
            <person name="Lipzen A."/>
            <person name="Mereny Z."/>
            <person name="Hegedus B."/>
            <person name="Baldrian P."/>
            <person name="Stursova M."/>
            <person name="Weitz H."/>
            <person name="Taylor A."/>
            <person name="Grigoriev I.V."/>
            <person name="Nagy L.G."/>
            <person name="Martin F."/>
            <person name="Kauserud H."/>
        </authorList>
    </citation>
    <scope>NUCLEOTIDE SEQUENCE</scope>
    <source>
        <strain evidence="2">CBHHK188m</strain>
    </source>
</reference>
<dbReference type="PROSITE" id="PS50181">
    <property type="entry name" value="FBOX"/>
    <property type="match status" value="1"/>
</dbReference>
<organism evidence="2 3">
    <name type="scientific">Mycena maculata</name>
    <dbReference type="NCBI Taxonomy" id="230809"/>
    <lineage>
        <taxon>Eukaryota</taxon>
        <taxon>Fungi</taxon>
        <taxon>Dikarya</taxon>
        <taxon>Basidiomycota</taxon>
        <taxon>Agaricomycotina</taxon>
        <taxon>Agaricomycetes</taxon>
        <taxon>Agaricomycetidae</taxon>
        <taxon>Agaricales</taxon>
        <taxon>Marasmiineae</taxon>
        <taxon>Mycenaceae</taxon>
        <taxon>Mycena</taxon>
    </lineage>
</organism>
<dbReference type="AlphaFoldDB" id="A0AAD7HL51"/>
<dbReference type="Proteomes" id="UP001215280">
    <property type="component" value="Unassembled WGS sequence"/>
</dbReference>
<dbReference type="EMBL" id="JARJLG010000258">
    <property type="protein sequence ID" value="KAJ7722429.1"/>
    <property type="molecule type" value="Genomic_DNA"/>
</dbReference>
<sequence length="483" mass="54645">MDLPEDVIYYILGFCDISSVLNVGQTSKYFRRLSVSRVLWASLVKDLRRKGLIDRLSNADIEELPTLELIAVVKRLQIGPKSWSVQKKMKPTGLPRIFAKLFGAPRSRRSQRRVLHATVSARLVLHPPASDRWDTMAKLMRGGEFVLVKNRFNVLECWRVDRDALLWTHRSRIPFATVHDFAIEVVDNGERANVVICIRTRTAPVNIDRNYTEIVSLELETGVSHLILAMEFPECYWSNRFPEPKICGDIVTVCMCHTAYMQAYHIIHWRERLYCTIICSPRSPFQLDLVPGYLISTETPATGSHQMISVSEVAALSPHWVPVPMGEPTETSVTPIATLPKLVSDTVKVNVGTINYLKVELTALESPLERGVYRVWLYVPHFCDPVRNRDRALLCGFRLQLPSVVGAQLMWQRRSCITTHSLDSRSFTYSGHTYMGLGIVPPTTPTSVIATDTAERGDCVHVAPYSGALTYPTAQELVICYFE</sequence>
<comment type="caution">
    <text evidence="2">The sequence shown here is derived from an EMBL/GenBank/DDBJ whole genome shotgun (WGS) entry which is preliminary data.</text>
</comment>
<dbReference type="Gene3D" id="1.20.1280.50">
    <property type="match status" value="1"/>
</dbReference>
<feature type="domain" description="F-box" evidence="1">
    <location>
        <begin position="1"/>
        <end position="43"/>
    </location>
</feature>
<gene>
    <name evidence="2" type="ORF">DFH07DRAFT_1067407</name>
</gene>
<name>A0AAD7HL51_9AGAR</name>